<keyword evidence="1" id="KW-0812">Transmembrane</keyword>
<sequence length="246" mass="27629">MGTHDTMPHEILDFVARIAWPSVALTAIVILGPFGVLKTTLGEVAVKLFGITSAVHDFKIIATDFHKTQEALRNSTGWVDELQIQLHSIAEQLESLRRTTQDINITTQDLAITEGSRSLAQSVESDGSVENVEATLPTLSVDQMYDDIRDRWYTLTEQLKSRVGAENFDARSIGAVARRHVDGRRARPLTLMEADRFERLHSQMKRFNRLQSTRHEWLTHEVYSAFIKSVEQATASLSAAKSGRRA</sequence>
<protein>
    <submittedName>
        <fullName evidence="2">Uncharacterized protein</fullName>
    </submittedName>
</protein>
<dbReference type="Proteomes" id="UP000471190">
    <property type="component" value="Unassembled WGS sequence"/>
</dbReference>
<reference evidence="2 3" key="1">
    <citation type="submission" date="2020-02" db="EMBL/GenBank/DDBJ databases">
        <title>Draft genome sequence of Rhizobium tropici.</title>
        <authorList>
            <person name="Khayi S."/>
            <person name="Jemo M."/>
        </authorList>
    </citation>
    <scope>NUCLEOTIDE SEQUENCE [LARGE SCALE GENOMIC DNA]</scope>
    <source>
        <strain evidence="2 3">A12</strain>
        <plasmid evidence="2">pA12b</plasmid>
    </source>
</reference>
<keyword evidence="1" id="KW-0472">Membrane</keyword>
<proteinExistence type="predicted"/>
<gene>
    <name evidence="2" type="ORF">GXW80_28435</name>
</gene>
<dbReference type="EMBL" id="JAADZA010000056">
    <property type="protein sequence ID" value="NEV14906.1"/>
    <property type="molecule type" value="Genomic_DNA"/>
</dbReference>
<organism evidence="2 3">
    <name type="scientific">Rhizobium tropici</name>
    <dbReference type="NCBI Taxonomy" id="398"/>
    <lineage>
        <taxon>Bacteria</taxon>
        <taxon>Pseudomonadati</taxon>
        <taxon>Pseudomonadota</taxon>
        <taxon>Alphaproteobacteria</taxon>
        <taxon>Hyphomicrobiales</taxon>
        <taxon>Rhizobiaceae</taxon>
        <taxon>Rhizobium/Agrobacterium group</taxon>
        <taxon>Rhizobium</taxon>
    </lineage>
</organism>
<evidence type="ECO:0000256" key="1">
    <source>
        <dbReference type="SAM" id="Phobius"/>
    </source>
</evidence>
<accession>A0A6P1CEX5</accession>
<dbReference type="RefSeq" id="WP_004118310.1">
    <property type="nucleotide sequence ID" value="NZ_JAADZA010000056.1"/>
</dbReference>
<comment type="caution">
    <text evidence="2">The sequence shown here is derived from an EMBL/GenBank/DDBJ whole genome shotgun (WGS) entry which is preliminary data.</text>
</comment>
<evidence type="ECO:0000313" key="2">
    <source>
        <dbReference type="EMBL" id="NEV14906.1"/>
    </source>
</evidence>
<name>A0A6P1CEX5_RHITR</name>
<geneLocation type="plasmid" evidence="2">
    <name>pA12b</name>
</geneLocation>
<keyword evidence="1" id="KW-1133">Transmembrane helix</keyword>
<dbReference type="AlphaFoldDB" id="A0A6P1CEX5"/>
<keyword evidence="2" id="KW-0614">Plasmid</keyword>
<dbReference type="GeneID" id="32531251"/>
<feature type="transmembrane region" description="Helical" evidence="1">
    <location>
        <begin position="18"/>
        <end position="37"/>
    </location>
</feature>
<evidence type="ECO:0000313" key="3">
    <source>
        <dbReference type="Proteomes" id="UP000471190"/>
    </source>
</evidence>